<evidence type="ECO:0000313" key="3">
    <source>
        <dbReference type="Proteomes" id="UP000249016"/>
    </source>
</evidence>
<keyword evidence="1" id="KW-0175">Coiled coil</keyword>
<accession>A0A327NKB9</accession>
<comment type="caution">
    <text evidence="2">The sequence shown here is derived from an EMBL/GenBank/DDBJ whole genome shotgun (WGS) entry which is preliminary data.</text>
</comment>
<name>A0A327NKB9_9BACT</name>
<evidence type="ECO:0000313" key="2">
    <source>
        <dbReference type="EMBL" id="RAI75612.1"/>
    </source>
</evidence>
<organism evidence="2 3">
    <name type="scientific">Spirosoma telluris</name>
    <dbReference type="NCBI Taxonomy" id="2183553"/>
    <lineage>
        <taxon>Bacteria</taxon>
        <taxon>Pseudomonadati</taxon>
        <taxon>Bacteroidota</taxon>
        <taxon>Cytophagia</taxon>
        <taxon>Cytophagales</taxon>
        <taxon>Cytophagaceae</taxon>
        <taxon>Spirosoma</taxon>
    </lineage>
</organism>
<dbReference type="EMBL" id="QLII01000001">
    <property type="protein sequence ID" value="RAI75612.1"/>
    <property type="molecule type" value="Genomic_DNA"/>
</dbReference>
<reference evidence="2 3" key="1">
    <citation type="submission" date="2018-06" db="EMBL/GenBank/DDBJ databases">
        <title>Spirosoma sp. HMF3257 Genome sequencing and assembly.</title>
        <authorList>
            <person name="Kang H."/>
            <person name="Cha I."/>
            <person name="Kim H."/>
            <person name="Kang J."/>
            <person name="Joh K."/>
        </authorList>
    </citation>
    <scope>NUCLEOTIDE SEQUENCE [LARGE SCALE GENOMIC DNA]</scope>
    <source>
        <strain evidence="2 3">HMF3257</strain>
    </source>
</reference>
<dbReference type="Proteomes" id="UP000249016">
    <property type="component" value="Unassembled WGS sequence"/>
</dbReference>
<proteinExistence type="predicted"/>
<sequence length="60" mass="7157">MNEPRHIREVMIRSLEAQLRVINIQIEDLINKKVSWNEIEALMDNRDELITLVNKLKSDQ</sequence>
<dbReference type="AlphaFoldDB" id="A0A327NKB9"/>
<keyword evidence="3" id="KW-1185">Reference proteome</keyword>
<evidence type="ECO:0000256" key="1">
    <source>
        <dbReference type="SAM" id="Coils"/>
    </source>
</evidence>
<feature type="coiled-coil region" evidence="1">
    <location>
        <begin position="12"/>
        <end position="59"/>
    </location>
</feature>
<gene>
    <name evidence="2" type="ORF">HMF3257_18195</name>
</gene>
<protein>
    <submittedName>
        <fullName evidence="2">Uncharacterized protein</fullName>
    </submittedName>
</protein>